<dbReference type="Proteomes" id="UP000321393">
    <property type="component" value="Unassembled WGS sequence"/>
</dbReference>
<dbReference type="Proteomes" id="UP000321947">
    <property type="component" value="Unassembled WGS sequence"/>
</dbReference>
<feature type="compositionally biased region" description="Polar residues" evidence="1">
    <location>
        <begin position="1"/>
        <end position="10"/>
    </location>
</feature>
<dbReference type="EMBL" id="SSTD01004842">
    <property type="protein sequence ID" value="TYK22814.1"/>
    <property type="molecule type" value="Genomic_DNA"/>
</dbReference>
<evidence type="ECO:0000256" key="1">
    <source>
        <dbReference type="SAM" id="MobiDB-lite"/>
    </source>
</evidence>
<protein>
    <submittedName>
        <fullName evidence="3">Uncharacterized protein</fullName>
    </submittedName>
</protein>
<name>A0A5D3DGS1_CUCMM</name>
<comment type="caution">
    <text evidence="3">The sequence shown here is derived from an EMBL/GenBank/DDBJ whole genome shotgun (WGS) entry which is preliminary data.</text>
</comment>
<evidence type="ECO:0000313" key="5">
    <source>
        <dbReference type="Proteomes" id="UP000321947"/>
    </source>
</evidence>
<evidence type="ECO:0000313" key="4">
    <source>
        <dbReference type="Proteomes" id="UP000321393"/>
    </source>
</evidence>
<dbReference type="AlphaFoldDB" id="A0A5D3DGS1"/>
<dbReference type="OrthoDB" id="1265415at2759"/>
<organism evidence="3 5">
    <name type="scientific">Cucumis melo var. makuwa</name>
    <name type="common">Oriental melon</name>
    <dbReference type="NCBI Taxonomy" id="1194695"/>
    <lineage>
        <taxon>Eukaryota</taxon>
        <taxon>Viridiplantae</taxon>
        <taxon>Streptophyta</taxon>
        <taxon>Embryophyta</taxon>
        <taxon>Tracheophyta</taxon>
        <taxon>Spermatophyta</taxon>
        <taxon>Magnoliopsida</taxon>
        <taxon>eudicotyledons</taxon>
        <taxon>Gunneridae</taxon>
        <taxon>Pentapetalae</taxon>
        <taxon>rosids</taxon>
        <taxon>fabids</taxon>
        <taxon>Cucurbitales</taxon>
        <taxon>Cucurbitaceae</taxon>
        <taxon>Benincaseae</taxon>
        <taxon>Cucumis</taxon>
    </lineage>
</organism>
<sequence>MSTATYSTGTRKARTSPSTTEERAKTATSTARKAATVCALERRAITSSSFETNNLLIEEMISVPPVGSLASHGTTSGAFSRHLGLSGKASRTPRLPKEGVRHNIFLLGGETIILPRLGLLQKISSSRDLLLPFHSLPQILDPSSIGRVISSLSHVKVLDFIRKFFAQGILN</sequence>
<evidence type="ECO:0000313" key="2">
    <source>
        <dbReference type="EMBL" id="KAA0037671.1"/>
    </source>
</evidence>
<reference evidence="4 5" key="1">
    <citation type="submission" date="2019-08" db="EMBL/GenBank/DDBJ databases">
        <title>Draft genome sequences of two oriental melons (Cucumis melo L. var makuwa).</title>
        <authorList>
            <person name="Kwon S.-Y."/>
        </authorList>
    </citation>
    <scope>NUCLEOTIDE SEQUENCE [LARGE SCALE GENOMIC DNA]</scope>
    <source>
        <strain evidence="5">cv. Chang Bougi</strain>
        <strain evidence="4">cv. SW 3</strain>
        <tissue evidence="3">Leaf</tissue>
    </source>
</reference>
<proteinExistence type="predicted"/>
<evidence type="ECO:0000313" key="3">
    <source>
        <dbReference type="EMBL" id="TYK22814.1"/>
    </source>
</evidence>
<dbReference type="EMBL" id="SSTE01018921">
    <property type="protein sequence ID" value="KAA0037671.1"/>
    <property type="molecule type" value="Genomic_DNA"/>
</dbReference>
<accession>A0A5D3DGS1</accession>
<feature type="region of interest" description="Disordered" evidence="1">
    <location>
        <begin position="1"/>
        <end position="29"/>
    </location>
</feature>
<gene>
    <name evidence="3" type="ORF">E5676_scaffold311G00580</name>
    <name evidence="2" type="ORF">E6C27_scaffold277G003400</name>
</gene>